<dbReference type="InterPro" id="IPR010982">
    <property type="entry name" value="Lambda_DNA-bd_dom_sf"/>
</dbReference>
<dbReference type="PROSITE" id="PS50943">
    <property type="entry name" value="HTH_CROC1"/>
    <property type="match status" value="1"/>
</dbReference>
<dbReference type="OrthoDB" id="9805856at2"/>
<dbReference type="InterPro" id="IPR001387">
    <property type="entry name" value="Cro/C1-type_HTH"/>
</dbReference>
<sequence>MCTVDRIKNLAKEHHISVYELEDQLGFGKNTIYQWTKRTPSVERVKKVADFFDVSLDYLMGRSANEKISQNEIDLADTPQGILRFEGKVIPDDELELIRRLLRENKMK</sequence>
<evidence type="ECO:0000259" key="1">
    <source>
        <dbReference type="PROSITE" id="PS50943"/>
    </source>
</evidence>
<evidence type="ECO:0000313" key="3">
    <source>
        <dbReference type="Proteomes" id="UP000051686"/>
    </source>
</evidence>
<dbReference type="Pfam" id="PF01381">
    <property type="entry name" value="HTH_3"/>
    <property type="match status" value="1"/>
</dbReference>
<organism evidence="2 3">
    <name type="scientific">Liquorilactobacillus oeni DSM 19972</name>
    <dbReference type="NCBI Taxonomy" id="1423777"/>
    <lineage>
        <taxon>Bacteria</taxon>
        <taxon>Bacillati</taxon>
        <taxon>Bacillota</taxon>
        <taxon>Bacilli</taxon>
        <taxon>Lactobacillales</taxon>
        <taxon>Lactobacillaceae</taxon>
        <taxon>Liquorilactobacillus</taxon>
    </lineage>
</organism>
<dbReference type="RefSeq" id="WP_057896633.1">
    <property type="nucleotide sequence ID" value="NZ_AZEH01000039.1"/>
</dbReference>
<gene>
    <name evidence="2" type="ORF">FD46_GL001817</name>
</gene>
<dbReference type="PATRIC" id="fig|1423777.3.peg.1871"/>
<dbReference type="Gene3D" id="1.10.260.40">
    <property type="entry name" value="lambda repressor-like DNA-binding domains"/>
    <property type="match status" value="1"/>
</dbReference>
<dbReference type="AlphaFoldDB" id="A0A0R1M9V1"/>
<dbReference type="Proteomes" id="UP000051686">
    <property type="component" value="Unassembled WGS sequence"/>
</dbReference>
<proteinExistence type="predicted"/>
<dbReference type="STRING" id="1423777.FD46_GL001817"/>
<dbReference type="SUPFAM" id="SSF47413">
    <property type="entry name" value="lambda repressor-like DNA-binding domains"/>
    <property type="match status" value="1"/>
</dbReference>
<keyword evidence="3" id="KW-1185">Reference proteome</keyword>
<accession>A0A0R1M9V1</accession>
<dbReference type="GO" id="GO:0003677">
    <property type="term" value="F:DNA binding"/>
    <property type="evidence" value="ECO:0007669"/>
    <property type="project" value="InterPro"/>
</dbReference>
<protein>
    <recommendedName>
        <fullName evidence="1">HTH cro/C1-type domain-containing protein</fullName>
    </recommendedName>
</protein>
<dbReference type="EMBL" id="AZEH01000039">
    <property type="protein sequence ID" value="KRL04681.1"/>
    <property type="molecule type" value="Genomic_DNA"/>
</dbReference>
<comment type="caution">
    <text evidence="2">The sequence shown here is derived from an EMBL/GenBank/DDBJ whole genome shotgun (WGS) entry which is preliminary data.</text>
</comment>
<reference evidence="2 3" key="1">
    <citation type="journal article" date="2015" name="Genome Announc.">
        <title>Expanding the biotechnology potential of lactobacilli through comparative genomics of 213 strains and associated genera.</title>
        <authorList>
            <person name="Sun Z."/>
            <person name="Harris H.M."/>
            <person name="McCann A."/>
            <person name="Guo C."/>
            <person name="Argimon S."/>
            <person name="Zhang W."/>
            <person name="Yang X."/>
            <person name="Jeffery I.B."/>
            <person name="Cooney J.C."/>
            <person name="Kagawa T.F."/>
            <person name="Liu W."/>
            <person name="Song Y."/>
            <person name="Salvetti E."/>
            <person name="Wrobel A."/>
            <person name="Rasinkangas P."/>
            <person name="Parkhill J."/>
            <person name="Rea M.C."/>
            <person name="O'Sullivan O."/>
            <person name="Ritari J."/>
            <person name="Douillard F.P."/>
            <person name="Paul Ross R."/>
            <person name="Yang R."/>
            <person name="Briner A.E."/>
            <person name="Felis G.E."/>
            <person name="de Vos W.M."/>
            <person name="Barrangou R."/>
            <person name="Klaenhammer T.R."/>
            <person name="Caufield P.W."/>
            <person name="Cui Y."/>
            <person name="Zhang H."/>
            <person name="O'Toole P.W."/>
        </authorList>
    </citation>
    <scope>NUCLEOTIDE SEQUENCE [LARGE SCALE GENOMIC DNA]</scope>
    <source>
        <strain evidence="2 3">DSM 19972</strain>
    </source>
</reference>
<feature type="domain" description="HTH cro/C1-type" evidence="1">
    <location>
        <begin position="7"/>
        <end position="59"/>
    </location>
</feature>
<evidence type="ECO:0000313" key="2">
    <source>
        <dbReference type="EMBL" id="KRL04681.1"/>
    </source>
</evidence>
<dbReference type="SMART" id="SM00530">
    <property type="entry name" value="HTH_XRE"/>
    <property type="match status" value="1"/>
</dbReference>
<name>A0A0R1M9V1_9LACO</name>
<dbReference type="CDD" id="cd00093">
    <property type="entry name" value="HTH_XRE"/>
    <property type="match status" value="1"/>
</dbReference>